<evidence type="ECO:0000313" key="5">
    <source>
        <dbReference type="RefSeq" id="XP_022988305.1"/>
    </source>
</evidence>
<organism evidence="4 5">
    <name type="scientific">Cucurbita maxima</name>
    <name type="common">Pumpkin</name>
    <name type="synonym">Winter squash</name>
    <dbReference type="NCBI Taxonomy" id="3661"/>
    <lineage>
        <taxon>Eukaryota</taxon>
        <taxon>Viridiplantae</taxon>
        <taxon>Streptophyta</taxon>
        <taxon>Embryophyta</taxon>
        <taxon>Tracheophyta</taxon>
        <taxon>Spermatophyta</taxon>
        <taxon>Magnoliopsida</taxon>
        <taxon>eudicotyledons</taxon>
        <taxon>Gunneridae</taxon>
        <taxon>Pentapetalae</taxon>
        <taxon>rosids</taxon>
        <taxon>fabids</taxon>
        <taxon>Cucurbitales</taxon>
        <taxon>Cucurbitaceae</taxon>
        <taxon>Cucurbiteae</taxon>
        <taxon>Cucurbita</taxon>
    </lineage>
</organism>
<dbReference type="KEGG" id="cmax:111485592"/>
<dbReference type="OrthoDB" id="5835136at2759"/>
<evidence type="ECO:0000256" key="1">
    <source>
        <dbReference type="SAM" id="MobiDB-lite"/>
    </source>
</evidence>
<reference evidence="5" key="1">
    <citation type="submission" date="2025-08" db="UniProtKB">
        <authorList>
            <consortium name="RefSeq"/>
        </authorList>
    </citation>
    <scope>IDENTIFICATION</scope>
    <source>
        <tissue evidence="5">Young leaves</tissue>
    </source>
</reference>
<dbReference type="Pfam" id="PF17171">
    <property type="entry name" value="GST_C_6"/>
    <property type="match status" value="1"/>
</dbReference>
<feature type="region of interest" description="Disordered" evidence="1">
    <location>
        <begin position="244"/>
        <end position="289"/>
    </location>
</feature>
<evidence type="ECO:0000259" key="3">
    <source>
        <dbReference type="Pfam" id="PF17172"/>
    </source>
</evidence>
<dbReference type="InterPro" id="IPR050931">
    <property type="entry name" value="Mito_Protein_Transport_Metaxin"/>
</dbReference>
<dbReference type="InterPro" id="IPR036282">
    <property type="entry name" value="Glutathione-S-Trfase_C_sf"/>
</dbReference>
<feature type="domain" description="Metaxin glutathione S-transferase" evidence="2">
    <location>
        <begin position="174"/>
        <end position="234"/>
    </location>
</feature>
<dbReference type="PANTHER" id="PTHR12289:SF41">
    <property type="entry name" value="FAILED AXON CONNECTIONS-RELATED"/>
    <property type="match status" value="1"/>
</dbReference>
<dbReference type="GO" id="GO:0006626">
    <property type="term" value="P:protein targeting to mitochondrion"/>
    <property type="evidence" value="ECO:0007669"/>
    <property type="project" value="TreeGrafter"/>
</dbReference>
<protein>
    <submittedName>
        <fullName evidence="5">Mitochondrial outer membrane import complex protein METAXIN-like</fullName>
    </submittedName>
</protein>
<dbReference type="AlphaFoldDB" id="A0A6J1JJ73"/>
<dbReference type="InterPro" id="IPR012336">
    <property type="entry name" value="Thioredoxin-like_fold"/>
</dbReference>
<name>A0A6J1JJ73_CUCMA</name>
<dbReference type="GeneID" id="111485592"/>
<evidence type="ECO:0000259" key="2">
    <source>
        <dbReference type="Pfam" id="PF17171"/>
    </source>
</evidence>
<feature type="compositionally biased region" description="Low complexity" evidence="1">
    <location>
        <begin position="244"/>
        <end position="274"/>
    </location>
</feature>
<dbReference type="RefSeq" id="XP_022988305.1">
    <property type="nucleotide sequence ID" value="XM_023132537.1"/>
</dbReference>
<dbReference type="PANTHER" id="PTHR12289">
    <property type="entry name" value="METAXIN RELATED"/>
    <property type="match status" value="1"/>
</dbReference>
<accession>A0A6J1JJ73</accession>
<dbReference type="CDD" id="cd03193">
    <property type="entry name" value="GST_C_Metaxin"/>
    <property type="match status" value="1"/>
</dbReference>
<gene>
    <name evidence="5" type="primary">LOC111485592</name>
</gene>
<keyword evidence="4" id="KW-1185">Reference proteome</keyword>
<sequence>MEQMSGRGEEGLTLIVRKPCFNLPTGCPDCLPVYIYLKLANLHFHLDFNLIYPESDIIPYVETGTYVAYNNERGGVIECLRQDGILDLDTEFLSVPEWVSAKSMVSSWLADAVMYELWLGTDGGSAQRVYYSDLPWPIGKVLYFKKVHFVKLQLGIDKENAERREEQIYRNANLAYGALSTRLGEQNFLFENRPSSLDALVLGHLLFTLQVLPETSVLRSKLLEHSNLVRYAEKYMTELIDVGTSSLPSSSSARSSSGASSSAPRRGPYNWSSKPKSKQKKEKTKEEKTFKRRGKYFVGAQVVAVLLFLTLMGRGDDAEVELDDDEGYDYSE</sequence>
<dbReference type="SUPFAM" id="SSF47616">
    <property type="entry name" value="GST C-terminal domain-like"/>
    <property type="match status" value="1"/>
</dbReference>
<dbReference type="Pfam" id="PF17172">
    <property type="entry name" value="GST_N_4"/>
    <property type="match status" value="1"/>
</dbReference>
<evidence type="ECO:0000313" key="4">
    <source>
        <dbReference type="Proteomes" id="UP000504608"/>
    </source>
</evidence>
<dbReference type="Proteomes" id="UP000504608">
    <property type="component" value="Unplaced"/>
</dbReference>
<dbReference type="GO" id="GO:0005741">
    <property type="term" value="C:mitochondrial outer membrane"/>
    <property type="evidence" value="ECO:0007669"/>
    <property type="project" value="TreeGrafter"/>
</dbReference>
<proteinExistence type="predicted"/>
<dbReference type="InterPro" id="IPR033468">
    <property type="entry name" value="Metaxin_GST"/>
</dbReference>
<feature type="domain" description="Thioredoxin-like fold" evidence="3">
    <location>
        <begin position="28"/>
        <end position="121"/>
    </location>
</feature>